<organism evidence="1 2">
    <name type="scientific">Psophocarpus tetragonolobus</name>
    <name type="common">Winged bean</name>
    <name type="synonym">Dolichos tetragonolobus</name>
    <dbReference type="NCBI Taxonomy" id="3891"/>
    <lineage>
        <taxon>Eukaryota</taxon>
        <taxon>Viridiplantae</taxon>
        <taxon>Streptophyta</taxon>
        <taxon>Embryophyta</taxon>
        <taxon>Tracheophyta</taxon>
        <taxon>Spermatophyta</taxon>
        <taxon>Magnoliopsida</taxon>
        <taxon>eudicotyledons</taxon>
        <taxon>Gunneridae</taxon>
        <taxon>Pentapetalae</taxon>
        <taxon>rosids</taxon>
        <taxon>fabids</taxon>
        <taxon>Fabales</taxon>
        <taxon>Fabaceae</taxon>
        <taxon>Papilionoideae</taxon>
        <taxon>50 kb inversion clade</taxon>
        <taxon>NPAAA clade</taxon>
        <taxon>indigoferoid/millettioid clade</taxon>
        <taxon>Phaseoleae</taxon>
        <taxon>Psophocarpus</taxon>
    </lineage>
</organism>
<protein>
    <submittedName>
        <fullName evidence="1">Uncharacterized protein</fullName>
    </submittedName>
</protein>
<evidence type="ECO:0000313" key="1">
    <source>
        <dbReference type="EMBL" id="KAK7400125.1"/>
    </source>
</evidence>
<name>A0AAN9SNR7_PSOTE</name>
<comment type="caution">
    <text evidence="1">The sequence shown here is derived from an EMBL/GenBank/DDBJ whole genome shotgun (WGS) entry which is preliminary data.</text>
</comment>
<dbReference type="Proteomes" id="UP001386955">
    <property type="component" value="Unassembled WGS sequence"/>
</dbReference>
<evidence type="ECO:0000313" key="2">
    <source>
        <dbReference type="Proteomes" id="UP001386955"/>
    </source>
</evidence>
<reference evidence="1 2" key="1">
    <citation type="submission" date="2024-01" db="EMBL/GenBank/DDBJ databases">
        <title>The genomes of 5 underutilized Papilionoideae crops provide insights into root nodulation and disease resistanc.</title>
        <authorList>
            <person name="Jiang F."/>
        </authorList>
    </citation>
    <scope>NUCLEOTIDE SEQUENCE [LARGE SCALE GENOMIC DNA]</scope>
    <source>
        <strain evidence="1">DUOXIRENSHENG_FW03</strain>
        <tissue evidence="1">Leaves</tissue>
    </source>
</reference>
<keyword evidence="2" id="KW-1185">Reference proteome</keyword>
<dbReference type="EMBL" id="JAYMYS010000003">
    <property type="protein sequence ID" value="KAK7400125.1"/>
    <property type="molecule type" value="Genomic_DNA"/>
</dbReference>
<proteinExistence type="predicted"/>
<accession>A0AAN9SNR7</accession>
<sequence length="139" mass="15390">MAWGLRGILEKREFCGCVGCGIFVVLSLGIETWQPSHFGENGCASAPQEESKEVQEASERPQNFHQILPALWGSCQASADLRVWTPVLTAHDAQQGLCRDVQNVSTKINFLTLGLVPRIPLCNTKKIKEIVERVAELML</sequence>
<dbReference type="AlphaFoldDB" id="A0AAN9SNR7"/>
<gene>
    <name evidence="1" type="ORF">VNO78_11325</name>
</gene>